<keyword evidence="2" id="KW-0547">Nucleotide-binding</keyword>
<feature type="domain" description="Orc1-like AAA ATPase" evidence="1">
    <location>
        <begin position="16"/>
        <end position="179"/>
    </location>
</feature>
<dbReference type="SUPFAM" id="SSF52540">
    <property type="entry name" value="P-loop containing nucleoside triphosphate hydrolases"/>
    <property type="match status" value="1"/>
</dbReference>
<reference evidence="2 3" key="1">
    <citation type="journal article" date="2019" name="Int. J. Syst. Evol. Microbiol.">
        <title>The Global Catalogue of Microorganisms (GCM) 10K type strain sequencing project: providing services to taxonomists for standard genome sequencing and annotation.</title>
        <authorList>
            <consortium name="The Broad Institute Genomics Platform"/>
            <consortium name="The Broad Institute Genome Sequencing Center for Infectious Disease"/>
            <person name="Wu L."/>
            <person name="Ma J."/>
        </authorList>
    </citation>
    <scope>NUCLEOTIDE SEQUENCE [LARGE SCALE GENOMIC DNA]</scope>
    <source>
        <strain evidence="2 3">JCM 13244</strain>
    </source>
</reference>
<dbReference type="GO" id="GO:0005524">
    <property type="term" value="F:ATP binding"/>
    <property type="evidence" value="ECO:0007669"/>
    <property type="project" value="UniProtKB-KW"/>
</dbReference>
<evidence type="ECO:0000313" key="2">
    <source>
        <dbReference type="EMBL" id="GAA1731042.1"/>
    </source>
</evidence>
<keyword evidence="3" id="KW-1185">Reference proteome</keyword>
<sequence length="660" mass="73079">MTMLGERLRDLRRRSFVGREREVRLFRSALADFGLVFVHGPGGVGKSALLDMFADIAADAGRSAVRVDARHLRLGPDVLPALADGEVLFIDTYELLEPLDDWVRERYLPSLPGDALVVIAGRRAPSPRWYADPAWRHLMREIALGNLPPADGQAYLAAQGVPEKLHDRLLAISHGHPLLLSMLVDAVGKGAEPYRLGDVPSVVGALLAQIVDEAPSPLHRAALELCAHAPVTTADLLRAVLGDEAEKLFAWLRTLPFIDDGPNGLYPHDVARDALDADLRWRDGARYAEMRRRLSVALRARILATADEREQIQLLADVIAVEGSRSKVATCSNPPATMQAYADTLQDGDRAPIIAMTTAWQGEEQAELAAYWLDRRPGAFRVFRTVSGEPRGYAACLELTETDLGVDPGVNAMWRYAHEHGAPRTGERVRAWRFFLDRDHGQLASPSVTLFAACQTLDALTHHNTAWTLVGAYADPALWAPTMHNLGFEPAKGAEYTIGSTRFPVFAHDWRRTDVDEWLEILHARQAGALATAADGTDNTVLSEPQFAEAVQAALRDLRTPNLLQENPLLRSRAVRQNQRDGNAPAETLRELLETAVSVLPPNLRVLADRTFLHPVTTQERIAESLHLSFNTYRRHRDRAVTSITEWLWAAETGHRTSRP</sequence>
<protein>
    <submittedName>
        <fullName evidence="2">ATP-binding protein</fullName>
    </submittedName>
</protein>
<name>A0ABN2JL29_9ACTN</name>
<gene>
    <name evidence="2" type="ORF">GCM10009680_84980</name>
</gene>
<dbReference type="EMBL" id="BAAALR010000146">
    <property type="protein sequence ID" value="GAA1731042.1"/>
    <property type="molecule type" value="Genomic_DNA"/>
</dbReference>
<dbReference type="Proteomes" id="UP001499947">
    <property type="component" value="Unassembled WGS sequence"/>
</dbReference>
<keyword evidence="2" id="KW-0067">ATP-binding</keyword>
<dbReference type="InterPro" id="IPR027417">
    <property type="entry name" value="P-loop_NTPase"/>
</dbReference>
<accession>A0ABN2JL29</accession>
<proteinExistence type="predicted"/>
<dbReference type="Gene3D" id="3.40.50.300">
    <property type="entry name" value="P-loop containing nucleotide triphosphate hydrolases"/>
    <property type="match status" value="1"/>
</dbReference>
<dbReference type="Pfam" id="PF13191">
    <property type="entry name" value="AAA_16"/>
    <property type="match status" value="1"/>
</dbReference>
<comment type="caution">
    <text evidence="2">The sequence shown here is derived from an EMBL/GenBank/DDBJ whole genome shotgun (WGS) entry which is preliminary data.</text>
</comment>
<evidence type="ECO:0000313" key="3">
    <source>
        <dbReference type="Proteomes" id="UP001499947"/>
    </source>
</evidence>
<organism evidence="2 3">
    <name type="scientific">Streptomyces yatensis</name>
    <dbReference type="NCBI Taxonomy" id="155177"/>
    <lineage>
        <taxon>Bacteria</taxon>
        <taxon>Bacillati</taxon>
        <taxon>Actinomycetota</taxon>
        <taxon>Actinomycetes</taxon>
        <taxon>Kitasatosporales</taxon>
        <taxon>Streptomycetaceae</taxon>
        <taxon>Streptomyces</taxon>
        <taxon>Streptomyces violaceusniger group</taxon>
    </lineage>
</organism>
<dbReference type="InterPro" id="IPR041664">
    <property type="entry name" value="AAA_16"/>
</dbReference>
<evidence type="ECO:0000259" key="1">
    <source>
        <dbReference type="Pfam" id="PF13191"/>
    </source>
</evidence>